<evidence type="ECO:0000313" key="6">
    <source>
        <dbReference type="EMBL" id="PJI83099.1"/>
    </source>
</evidence>
<keyword evidence="2 5" id="KW-0812">Transmembrane</keyword>
<sequence length="161" mass="18021">MNLVGSQSIFERGAWYVIIQVILIGLILFGPRGFLLIENQTALLALYSVGIGVALLSLVIMPIAAINLGKNLTPLPCPRDDAQFVQSGLYRFVRHPLYFGVILAAVAWLCLFPNIFILAYVIGLGVLFDIKARREELWLIDRFPAYASYKASTKKLIPYLY</sequence>
<accession>A0A2M8VZ20</accession>
<dbReference type="AlphaFoldDB" id="A0A2M8VZ20"/>
<organism evidence="6 7">
    <name type="scientific">Polynucleobacter brandtiae</name>
    <dbReference type="NCBI Taxonomy" id="1938816"/>
    <lineage>
        <taxon>Bacteria</taxon>
        <taxon>Pseudomonadati</taxon>
        <taxon>Pseudomonadota</taxon>
        <taxon>Betaproteobacteria</taxon>
        <taxon>Burkholderiales</taxon>
        <taxon>Burkholderiaceae</taxon>
        <taxon>Polynucleobacter</taxon>
    </lineage>
</organism>
<keyword evidence="7" id="KW-1185">Reference proteome</keyword>
<dbReference type="GO" id="GO:0004671">
    <property type="term" value="F:protein C-terminal S-isoprenylcysteine carboxyl O-methyltransferase activity"/>
    <property type="evidence" value="ECO:0007669"/>
    <property type="project" value="InterPro"/>
</dbReference>
<dbReference type="PANTHER" id="PTHR43847:SF1">
    <property type="entry name" value="BLL3993 PROTEIN"/>
    <property type="match status" value="1"/>
</dbReference>
<dbReference type="Gene3D" id="1.20.120.1630">
    <property type="match status" value="1"/>
</dbReference>
<dbReference type="GO" id="GO:0016020">
    <property type="term" value="C:membrane"/>
    <property type="evidence" value="ECO:0007669"/>
    <property type="project" value="UniProtKB-SubCell"/>
</dbReference>
<gene>
    <name evidence="6" type="ORF">B0G85_0490</name>
</gene>
<feature type="transmembrane region" description="Helical" evidence="5">
    <location>
        <begin position="97"/>
        <end position="128"/>
    </location>
</feature>
<feature type="transmembrane region" description="Helical" evidence="5">
    <location>
        <begin position="42"/>
        <end position="66"/>
    </location>
</feature>
<keyword evidence="6" id="KW-0808">Transferase</keyword>
<keyword evidence="6" id="KW-0489">Methyltransferase</keyword>
<dbReference type="Proteomes" id="UP000229366">
    <property type="component" value="Unassembled WGS sequence"/>
</dbReference>
<evidence type="ECO:0000256" key="3">
    <source>
        <dbReference type="ARBA" id="ARBA00022989"/>
    </source>
</evidence>
<protein>
    <submittedName>
        <fullName evidence="6">Protein-S-isoprenylcysteine O-methyltransferase Ste14</fullName>
    </submittedName>
</protein>
<name>A0A2M8VZ20_9BURK</name>
<dbReference type="InterPro" id="IPR052527">
    <property type="entry name" value="Metal_cation-efflux_comp"/>
</dbReference>
<dbReference type="GO" id="GO:0032259">
    <property type="term" value="P:methylation"/>
    <property type="evidence" value="ECO:0007669"/>
    <property type="project" value="UniProtKB-KW"/>
</dbReference>
<comment type="subcellular location">
    <subcellularLocation>
        <location evidence="1">Membrane</location>
        <topology evidence="1">Multi-pass membrane protein</topology>
    </subcellularLocation>
</comment>
<dbReference type="EMBL" id="PGTX01000001">
    <property type="protein sequence ID" value="PJI83099.1"/>
    <property type="molecule type" value="Genomic_DNA"/>
</dbReference>
<reference evidence="6 7" key="1">
    <citation type="submission" date="2017-11" db="EMBL/GenBank/DDBJ databases">
        <title>Genomic Encyclopedia of Type Strains, Phase III (KMG-III): the genomes of soil and plant-associated and newly described type strains.</title>
        <authorList>
            <person name="Whitman W."/>
        </authorList>
    </citation>
    <scope>NUCLEOTIDE SEQUENCE [LARGE SCALE GENOMIC DNA]</scope>
    <source>
        <strain evidence="6 7">UB-Domo-W1</strain>
    </source>
</reference>
<evidence type="ECO:0000313" key="7">
    <source>
        <dbReference type="Proteomes" id="UP000229366"/>
    </source>
</evidence>
<proteinExistence type="predicted"/>
<dbReference type="InterPro" id="IPR007269">
    <property type="entry name" value="ICMT_MeTrfase"/>
</dbReference>
<evidence type="ECO:0000256" key="2">
    <source>
        <dbReference type="ARBA" id="ARBA00022692"/>
    </source>
</evidence>
<comment type="caution">
    <text evidence="6">The sequence shown here is derived from an EMBL/GenBank/DDBJ whole genome shotgun (WGS) entry which is preliminary data.</text>
</comment>
<keyword evidence="4 5" id="KW-0472">Membrane</keyword>
<dbReference type="RefSeq" id="WP_100378836.1">
    <property type="nucleotide sequence ID" value="NZ_CBCSBW010000001.1"/>
</dbReference>
<evidence type="ECO:0000256" key="4">
    <source>
        <dbReference type="ARBA" id="ARBA00023136"/>
    </source>
</evidence>
<dbReference type="Pfam" id="PF04140">
    <property type="entry name" value="ICMT"/>
    <property type="match status" value="1"/>
</dbReference>
<evidence type="ECO:0000256" key="5">
    <source>
        <dbReference type="SAM" id="Phobius"/>
    </source>
</evidence>
<dbReference type="OrthoDB" id="5293276at2"/>
<evidence type="ECO:0000256" key="1">
    <source>
        <dbReference type="ARBA" id="ARBA00004141"/>
    </source>
</evidence>
<keyword evidence="3 5" id="KW-1133">Transmembrane helix</keyword>
<dbReference type="PANTHER" id="PTHR43847">
    <property type="entry name" value="BLL3993 PROTEIN"/>
    <property type="match status" value="1"/>
</dbReference>
<feature type="transmembrane region" description="Helical" evidence="5">
    <location>
        <begin position="13"/>
        <end position="30"/>
    </location>
</feature>